<organism evidence="2 3">
    <name type="scientific">Peribacillus glennii</name>
    <dbReference type="NCBI Taxonomy" id="2303991"/>
    <lineage>
        <taxon>Bacteria</taxon>
        <taxon>Bacillati</taxon>
        <taxon>Bacillota</taxon>
        <taxon>Bacilli</taxon>
        <taxon>Bacillales</taxon>
        <taxon>Bacillaceae</taxon>
        <taxon>Peribacillus</taxon>
    </lineage>
</organism>
<feature type="domain" description="Flavin reductase like" evidence="1">
    <location>
        <begin position="1"/>
        <end position="71"/>
    </location>
</feature>
<dbReference type="EMBL" id="QVTD01000016">
    <property type="protein sequence ID" value="RFU61265.1"/>
    <property type="molecule type" value="Genomic_DNA"/>
</dbReference>
<evidence type="ECO:0000313" key="2">
    <source>
        <dbReference type="EMBL" id="RFU61265.1"/>
    </source>
</evidence>
<protein>
    <recommendedName>
        <fullName evidence="1">Flavin reductase like domain-containing protein</fullName>
    </recommendedName>
</protein>
<dbReference type="RefSeq" id="WP_117324069.1">
    <property type="nucleotide sequence ID" value="NZ_QVTD01000016.1"/>
</dbReference>
<dbReference type="Pfam" id="PF01613">
    <property type="entry name" value="Flavin_Reduct"/>
    <property type="match status" value="1"/>
</dbReference>
<proteinExistence type="predicted"/>
<dbReference type="InterPro" id="IPR012349">
    <property type="entry name" value="Split_barrel_FMN-bd"/>
</dbReference>
<dbReference type="SUPFAM" id="SSF50475">
    <property type="entry name" value="FMN-binding split barrel"/>
    <property type="match status" value="1"/>
</dbReference>
<dbReference type="OrthoDB" id="6401628at2"/>
<accession>A0A372L8N8</accession>
<dbReference type="InterPro" id="IPR002563">
    <property type="entry name" value="Flavin_Rdtase-like_dom"/>
</dbReference>
<comment type="caution">
    <text evidence="2">The sequence shown here is derived from an EMBL/GenBank/DDBJ whole genome shotgun (WGS) entry which is preliminary data.</text>
</comment>
<dbReference type="Proteomes" id="UP000262939">
    <property type="component" value="Unassembled WGS sequence"/>
</dbReference>
<sequence>MHRYASGVTINMNFFKHSPRDMTASVFLSVHTTPPTIFMYVNQRTYIAQSLRAGGRLGVIILSCDHVDVSTFAPDANGKVYRPYCLSPTDLP</sequence>
<dbReference type="AlphaFoldDB" id="A0A372L8N8"/>
<dbReference type="Gene3D" id="2.30.110.10">
    <property type="entry name" value="Electron Transport, Fmn-binding Protein, Chain A"/>
    <property type="match status" value="1"/>
</dbReference>
<gene>
    <name evidence="2" type="ORF">D0466_18805</name>
</gene>
<dbReference type="GO" id="GO:0010181">
    <property type="term" value="F:FMN binding"/>
    <property type="evidence" value="ECO:0007669"/>
    <property type="project" value="InterPro"/>
</dbReference>
<name>A0A372L8N8_9BACI</name>
<dbReference type="GO" id="GO:0016646">
    <property type="term" value="F:oxidoreductase activity, acting on the CH-NH group of donors, NAD or NADP as acceptor"/>
    <property type="evidence" value="ECO:0007669"/>
    <property type="project" value="UniProtKB-ARBA"/>
</dbReference>
<keyword evidence="3" id="KW-1185">Reference proteome</keyword>
<reference evidence="2 3" key="1">
    <citation type="submission" date="2018-08" db="EMBL/GenBank/DDBJ databases">
        <title>Bacillus chawlae sp. nov., Bacillus glennii sp. nov., and Bacillus saganii sp. nov. Isolated from the Vehicle Assembly Building at Kennedy Space Center where the Viking Spacecraft were Assembled.</title>
        <authorList>
            <person name="Seuylemezian A."/>
            <person name="Vaishampayan P."/>
        </authorList>
    </citation>
    <scope>NUCLEOTIDE SEQUENCE [LARGE SCALE GENOMIC DNA]</scope>
    <source>
        <strain evidence="2 3">V44-8</strain>
    </source>
</reference>
<evidence type="ECO:0000313" key="3">
    <source>
        <dbReference type="Proteomes" id="UP000262939"/>
    </source>
</evidence>
<evidence type="ECO:0000259" key="1">
    <source>
        <dbReference type="Pfam" id="PF01613"/>
    </source>
</evidence>